<feature type="non-terminal residue" evidence="9">
    <location>
        <position position="65"/>
    </location>
</feature>
<dbReference type="Proteomes" id="UP000001058">
    <property type="component" value="Unassembled WGS sequence"/>
</dbReference>
<dbReference type="AlphaFoldDB" id="D8UGF0"/>
<dbReference type="InParanoid" id="D8UGF0"/>
<dbReference type="GeneID" id="9620775"/>
<evidence type="ECO:0000313" key="10">
    <source>
        <dbReference type="Proteomes" id="UP000001058"/>
    </source>
</evidence>
<reference evidence="9 10" key="1">
    <citation type="journal article" date="2010" name="Science">
        <title>Genomic analysis of organismal complexity in the multicellular green alga Volvox carteri.</title>
        <authorList>
            <person name="Prochnik S.E."/>
            <person name="Umen J."/>
            <person name="Nedelcu A.M."/>
            <person name="Hallmann A."/>
            <person name="Miller S.M."/>
            <person name="Nishii I."/>
            <person name="Ferris P."/>
            <person name="Kuo A."/>
            <person name="Mitros T."/>
            <person name="Fritz-Laylin L.K."/>
            <person name="Hellsten U."/>
            <person name="Chapman J."/>
            <person name="Simakov O."/>
            <person name="Rensing S.A."/>
            <person name="Terry A."/>
            <person name="Pangilinan J."/>
            <person name="Kapitonov V."/>
            <person name="Jurka J."/>
            <person name="Salamov A."/>
            <person name="Shapiro H."/>
            <person name="Schmutz J."/>
            <person name="Grimwood J."/>
            <person name="Lindquist E."/>
            <person name="Lucas S."/>
            <person name="Grigoriev I.V."/>
            <person name="Schmitt R."/>
            <person name="Kirk D."/>
            <person name="Rokhsar D.S."/>
        </authorList>
    </citation>
    <scope>NUCLEOTIDE SEQUENCE [LARGE SCALE GENOMIC DNA]</scope>
    <source>
        <strain evidence="10">f. Nagariensis / Eve</strain>
    </source>
</reference>
<dbReference type="eggNOG" id="KOG4171">
    <property type="taxonomic scope" value="Eukaryota"/>
</dbReference>
<evidence type="ECO:0000256" key="1">
    <source>
        <dbReference type="ARBA" id="ARBA00004370"/>
    </source>
</evidence>
<dbReference type="GO" id="GO:0005886">
    <property type="term" value="C:plasma membrane"/>
    <property type="evidence" value="ECO:0007669"/>
    <property type="project" value="TreeGrafter"/>
</dbReference>
<evidence type="ECO:0000256" key="4">
    <source>
        <dbReference type="ARBA" id="ARBA00022989"/>
    </source>
</evidence>
<dbReference type="CDD" id="cd07302">
    <property type="entry name" value="CHD"/>
    <property type="match status" value="1"/>
</dbReference>
<gene>
    <name evidence="9" type="primary">cyc32</name>
    <name evidence="9" type="ORF">VOLCADRAFT_37750</name>
</gene>
<feature type="domain" description="Guanylate cyclase" evidence="8">
    <location>
        <begin position="1"/>
        <end position="54"/>
    </location>
</feature>
<dbReference type="SUPFAM" id="SSF55073">
    <property type="entry name" value="Nucleotide cyclase"/>
    <property type="match status" value="1"/>
</dbReference>
<sequence>MLAAAREVIIPSTGRPVQIRIGVHSGPVVSGVVGTRMPRFCLFGDTVNTASRMESTGVPGAVHVS</sequence>
<keyword evidence="5" id="KW-0472">Membrane</keyword>
<dbReference type="RefSeq" id="XP_002957733.1">
    <property type="nucleotide sequence ID" value="XM_002957687.1"/>
</dbReference>
<dbReference type="Gene3D" id="3.30.70.1230">
    <property type="entry name" value="Nucleotide cyclase"/>
    <property type="match status" value="1"/>
</dbReference>
<keyword evidence="4" id="KW-1133">Transmembrane helix</keyword>
<dbReference type="PROSITE" id="PS50125">
    <property type="entry name" value="GUANYLATE_CYCLASE_2"/>
    <property type="match status" value="1"/>
</dbReference>
<evidence type="ECO:0000256" key="5">
    <source>
        <dbReference type="ARBA" id="ARBA00023136"/>
    </source>
</evidence>
<dbReference type="GO" id="GO:0004016">
    <property type="term" value="F:adenylate cyclase activity"/>
    <property type="evidence" value="ECO:0007669"/>
    <property type="project" value="TreeGrafter"/>
</dbReference>
<organism evidence="10">
    <name type="scientific">Volvox carteri f. nagariensis</name>
    <dbReference type="NCBI Taxonomy" id="3068"/>
    <lineage>
        <taxon>Eukaryota</taxon>
        <taxon>Viridiplantae</taxon>
        <taxon>Chlorophyta</taxon>
        <taxon>core chlorophytes</taxon>
        <taxon>Chlorophyceae</taxon>
        <taxon>CS clade</taxon>
        <taxon>Chlamydomonadales</taxon>
        <taxon>Volvocaceae</taxon>
        <taxon>Volvox</taxon>
    </lineage>
</organism>
<dbReference type="STRING" id="3068.D8UGF0"/>
<comment type="subcellular location">
    <subcellularLocation>
        <location evidence="1">Membrane</location>
    </subcellularLocation>
</comment>
<keyword evidence="3" id="KW-0547">Nucleotide-binding</keyword>
<dbReference type="EMBL" id="GL378399">
    <property type="protein sequence ID" value="EFJ41165.1"/>
    <property type="molecule type" value="Genomic_DNA"/>
</dbReference>
<name>D8UGF0_VOLCA</name>
<dbReference type="PROSITE" id="PS00452">
    <property type="entry name" value="GUANYLATE_CYCLASE_1"/>
    <property type="match status" value="1"/>
</dbReference>
<dbReference type="GO" id="GO:0007168">
    <property type="term" value="P:receptor guanylyl cyclase signaling pathway"/>
    <property type="evidence" value="ECO:0007669"/>
    <property type="project" value="TreeGrafter"/>
</dbReference>
<proteinExistence type="inferred from homology"/>
<dbReference type="PANTHER" id="PTHR11920:SF335">
    <property type="entry name" value="GUANYLATE CYCLASE"/>
    <property type="match status" value="1"/>
</dbReference>
<dbReference type="InterPro" id="IPR029787">
    <property type="entry name" value="Nucleotide_cyclase"/>
</dbReference>
<dbReference type="Pfam" id="PF00211">
    <property type="entry name" value="Guanylate_cyc"/>
    <property type="match status" value="1"/>
</dbReference>
<evidence type="ECO:0000313" key="9">
    <source>
        <dbReference type="EMBL" id="EFJ41165.1"/>
    </source>
</evidence>
<evidence type="ECO:0000256" key="3">
    <source>
        <dbReference type="ARBA" id="ARBA00022741"/>
    </source>
</evidence>
<evidence type="ECO:0000256" key="2">
    <source>
        <dbReference type="ARBA" id="ARBA00022692"/>
    </source>
</evidence>
<dbReference type="PANTHER" id="PTHR11920">
    <property type="entry name" value="GUANYLYL CYCLASE"/>
    <property type="match status" value="1"/>
</dbReference>
<keyword evidence="6 7" id="KW-0456">Lyase</keyword>
<evidence type="ECO:0000256" key="6">
    <source>
        <dbReference type="ARBA" id="ARBA00023239"/>
    </source>
</evidence>
<protein>
    <submittedName>
        <fullName evidence="9">Guanylyl and adenylyl cyclase family member</fullName>
    </submittedName>
</protein>
<accession>D8UGF0</accession>
<dbReference type="InterPro" id="IPR018297">
    <property type="entry name" value="A/G_cyclase_CS"/>
</dbReference>
<keyword evidence="2" id="KW-0812">Transmembrane</keyword>
<dbReference type="InterPro" id="IPR050401">
    <property type="entry name" value="Cyclic_nucleotide_synthase"/>
</dbReference>
<dbReference type="GO" id="GO:0035556">
    <property type="term" value="P:intracellular signal transduction"/>
    <property type="evidence" value="ECO:0007669"/>
    <property type="project" value="InterPro"/>
</dbReference>
<keyword evidence="10" id="KW-1185">Reference proteome</keyword>
<dbReference type="GO" id="GO:0001653">
    <property type="term" value="F:peptide receptor activity"/>
    <property type="evidence" value="ECO:0007669"/>
    <property type="project" value="TreeGrafter"/>
</dbReference>
<dbReference type="GO" id="GO:0000166">
    <property type="term" value="F:nucleotide binding"/>
    <property type="evidence" value="ECO:0007669"/>
    <property type="project" value="UniProtKB-KW"/>
</dbReference>
<evidence type="ECO:0000259" key="8">
    <source>
        <dbReference type="PROSITE" id="PS50125"/>
    </source>
</evidence>
<comment type="similarity">
    <text evidence="7">Belongs to the adenylyl cyclase class-4/guanylyl cyclase family.</text>
</comment>
<dbReference type="GO" id="GO:0004383">
    <property type="term" value="F:guanylate cyclase activity"/>
    <property type="evidence" value="ECO:0007669"/>
    <property type="project" value="TreeGrafter"/>
</dbReference>
<dbReference type="InterPro" id="IPR001054">
    <property type="entry name" value="A/G_cyclase"/>
</dbReference>
<dbReference type="KEGG" id="vcn:VOLCADRAFT_37750"/>
<dbReference type="OrthoDB" id="548029at2759"/>
<evidence type="ECO:0000256" key="7">
    <source>
        <dbReference type="RuleBase" id="RU000405"/>
    </source>
</evidence>